<gene>
    <name evidence="1" type="ORF">SH580_18460</name>
</gene>
<dbReference type="RefSeq" id="WP_319832294.1">
    <property type="nucleotide sequence ID" value="NZ_CP138858.1"/>
</dbReference>
<dbReference type="Proteomes" id="UP001324993">
    <property type="component" value="Chromosome"/>
</dbReference>
<keyword evidence="2" id="KW-1185">Reference proteome</keyword>
<protein>
    <recommendedName>
        <fullName evidence="3">CpXC domain-containing protein</fullName>
    </recommendedName>
</protein>
<organism evidence="1 2">
    <name type="scientific">Coraliomargarita algicola</name>
    <dbReference type="NCBI Taxonomy" id="3092156"/>
    <lineage>
        <taxon>Bacteria</taxon>
        <taxon>Pseudomonadati</taxon>
        <taxon>Verrucomicrobiota</taxon>
        <taxon>Opitutia</taxon>
        <taxon>Puniceicoccales</taxon>
        <taxon>Coraliomargaritaceae</taxon>
        <taxon>Coraliomargarita</taxon>
    </lineage>
</organism>
<reference evidence="1 2" key="1">
    <citation type="submission" date="2023-11" db="EMBL/GenBank/DDBJ databases">
        <title>Coraliomargarita sp. nov., isolated from marine algae.</title>
        <authorList>
            <person name="Lee J.K."/>
            <person name="Baek J.H."/>
            <person name="Kim J.M."/>
            <person name="Choi D.G."/>
            <person name="Jeon C.O."/>
        </authorList>
    </citation>
    <scope>NUCLEOTIDE SEQUENCE [LARGE SCALE GENOMIC DNA]</scope>
    <source>
        <strain evidence="1 2">J2-16</strain>
    </source>
</reference>
<proteinExistence type="predicted"/>
<accession>A0ABZ0RJQ5</accession>
<evidence type="ECO:0000313" key="1">
    <source>
        <dbReference type="EMBL" id="WPJ95406.1"/>
    </source>
</evidence>
<dbReference type="EMBL" id="CP138858">
    <property type="protein sequence ID" value="WPJ95406.1"/>
    <property type="molecule type" value="Genomic_DNA"/>
</dbReference>
<name>A0ABZ0RJQ5_9BACT</name>
<evidence type="ECO:0000313" key="2">
    <source>
        <dbReference type="Proteomes" id="UP001324993"/>
    </source>
</evidence>
<evidence type="ECO:0008006" key="3">
    <source>
        <dbReference type="Google" id="ProtNLM"/>
    </source>
</evidence>
<sequence length="94" mass="10484">MSDIDSKKVIAHLEEKWGKRKCSQCDSSSWSVTSKIFELREHIEEGSSSVIEGIAVFPVSPVTCRNCGNTILVNPISAGLFEKEKEEVLKEEEV</sequence>